<dbReference type="GO" id="GO:0005524">
    <property type="term" value="F:ATP binding"/>
    <property type="evidence" value="ECO:0007669"/>
    <property type="project" value="UniProtKB-KW"/>
</dbReference>
<dbReference type="Gene3D" id="2.40.50.140">
    <property type="entry name" value="Nucleic acid-binding proteins"/>
    <property type="match status" value="1"/>
</dbReference>
<evidence type="ECO:0000256" key="8">
    <source>
        <dbReference type="SAM" id="MobiDB-lite"/>
    </source>
</evidence>
<dbReference type="Gene3D" id="1.10.8.60">
    <property type="match status" value="1"/>
</dbReference>
<dbReference type="InterPro" id="IPR050221">
    <property type="entry name" value="26S_Proteasome_ATPase"/>
</dbReference>
<dbReference type="InterPro" id="IPR012340">
    <property type="entry name" value="NA-bd_OB-fold"/>
</dbReference>
<keyword evidence="4 7" id="KW-0547">Nucleotide-binding</keyword>
<comment type="similarity">
    <text evidence="2 7">Belongs to the AAA ATPase family.</text>
</comment>
<evidence type="ECO:0000313" key="11">
    <source>
        <dbReference type="Proteomes" id="UP000078348"/>
    </source>
</evidence>
<comment type="subcellular location">
    <subcellularLocation>
        <location evidence="1">Cytoplasm</location>
    </subcellularLocation>
</comment>
<evidence type="ECO:0000256" key="1">
    <source>
        <dbReference type="ARBA" id="ARBA00004496"/>
    </source>
</evidence>
<organism evidence="10 11">
    <name type="scientific">Blastocystis sp. subtype 1 (strain ATCC 50177 / NandII)</name>
    <dbReference type="NCBI Taxonomy" id="478820"/>
    <lineage>
        <taxon>Eukaryota</taxon>
        <taxon>Sar</taxon>
        <taxon>Stramenopiles</taxon>
        <taxon>Bigyra</taxon>
        <taxon>Opalozoa</taxon>
        <taxon>Opalinata</taxon>
        <taxon>Blastocystidae</taxon>
        <taxon>Blastocystis</taxon>
    </lineage>
</organism>
<evidence type="ECO:0000256" key="7">
    <source>
        <dbReference type="RuleBase" id="RU003651"/>
    </source>
</evidence>
<keyword evidence="6" id="KW-0647">Proteasome</keyword>
<comment type="caution">
    <text evidence="10">The sequence shown here is derived from an EMBL/GenBank/DDBJ whole genome shotgun (WGS) entry which is preliminary data.</text>
</comment>
<dbReference type="GO" id="GO:0016887">
    <property type="term" value="F:ATP hydrolysis activity"/>
    <property type="evidence" value="ECO:0007669"/>
    <property type="project" value="InterPro"/>
</dbReference>
<dbReference type="AlphaFoldDB" id="A0A196SK55"/>
<dbReference type="InterPro" id="IPR027417">
    <property type="entry name" value="P-loop_NTPase"/>
</dbReference>
<dbReference type="InterPro" id="IPR048723">
    <property type="entry name" value="OB_PRS7"/>
</dbReference>
<dbReference type="Gene3D" id="3.40.50.300">
    <property type="entry name" value="P-loop containing nucleotide triphosphate hydrolases"/>
    <property type="match status" value="1"/>
</dbReference>
<evidence type="ECO:0000256" key="6">
    <source>
        <dbReference type="ARBA" id="ARBA00022942"/>
    </source>
</evidence>
<feature type="region of interest" description="Disordered" evidence="8">
    <location>
        <begin position="1"/>
        <end position="26"/>
    </location>
</feature>
<evidence type="ECO:0000256" key="2">
    <source>
        <dbReference type="ARBA" id="ARBA00006914"/>
    </source>
</evidence>
<sequence length="459" mass="51064">MEVENANKEVPKEDASQQPLEESEVTEMKKYMGPYVLEIQEMEKKIKDLESEVIQAVGAKESDTGLAPMSQWNLAQDKKRVNEKTYMIAQCVQSLTTDKGDKAFVVQVPQYARFVSGLEKNVSEVDIDVGKRVAISQEHYSIAKALDNSIDASVSTMEVEDKPDVTYDDVGGCADALKELREVVETPLLHPERFTDLGIDPPKGVLLYGPPGTGKTLSARAVANRTDATFIRVLGSELVQKYVGEGARIVRELFQLARSKKACIIFFDEVDSIGGTRFDGDGDSGDTDVQNTMLELVNQLDGFDARGNIKVLMATNRPDTLDPALKRPGRLDRKVEFGLPDLEGRTEIFKIHSRPMTCERGIRFELLARLCPNTTGAEIRSVCTEAGMFAIRARRKAVTEEDFLKAIDKVIKGYQKFSSTSKYMVYNWGVCYSRSSLCACFVRVLSALRVLCEISAKQH</sequence>
<dbReference type="OrthoDB" id="1937997at2759"/>
<dbReference type="GO" id="GO:0005737">
    <property type="term" value="C:cytoplasm"/>
    <property type="evidence" value="ECO:0007669"/>
    <property type="project" value="UniProtKB-SubCell"/>
</dbReference>
<dbReference type="Pfam" id="PF00004">
    <property type="entry name" value="AAA"/>
    <property type="match status" value="1"/>
</dbReference>
<gene>
    <name evidence="10" type="ORF">AV274_0852</name>
</gene>
<dbReference type="InterPro" id="IPR003960">
    <property type="entry name" value="ATPase_AAA_CS"/>
</dbReference>
<dbReference type="Pfam" id="PF17862">
    <property type="entry name" value="AAA_lid_3"/>
    <property type="match status" value="1"/>
</dbReference>
<dbReference type="FunFam" id="1.10.8.60:FF:000005">
    <property type="entry name" value="26S protease regulatory subunit 7"/>
    <property type="match status" value="1"/>
</dbReference>
<evidence type="ECO:0000256" key="4">
    <source>
        <dbReference type="ARBA" id="ARBA00022741"/>
    </source>
</evidence>
<dbReference type="FunFam" id="3.40.50.300:FF:000027">
    <property type="entry name" value="26S protease regulatory subunit 7"/>
    <property type="match status" value="1"/>
</dbReference>
<reference evidence="10 11" key="1">
    <citation type="submission" date="2016-05" db="EMBL/GenBank/DDBJ databases">
        <title>Nuclear genome of Blastocystis sp. subtype 1 NandII.</title>
        <authorList>
            <person name="Gentekaki E."/>
            <person name="Curtis B."/>
            <person name="Stairs C."/>
            <person name="Eme L."/>
            <person name="Herman E."/>
            <person name="Klimes V."/>
            <person name="Arias M.C."/>
            <person name="Elias M."/>
            <person name="Hilliou F."/>
            <person name="Klute M."/>
            <person name="Malik S.-B."/>
            <person name="Pightling A."/>
            <person name="Rachubinski R."/>
            <person name="Salas D."/>
            <person name="Schlacht A."/>
            <person name="Suga H."/>
            <person name="Archibald J."/>
            <person name="Ball S.G."/>
            <person name="Clark G."/>
            <person name="Dacks J."/>
            <person name="Van Der Giezen M."/>
            <person name="Tsaousis A."/>
            <person name="Roger A."/>
        </authorList>
    </citation>
    <scope>NUCLEOTIDE SEQUENCE [LARGE SCALE GENOMIC DNA]</scope>
    <source>
        <strain evidence="11">ATCC 50177 / NandII</strain>
    </source>
</reference>
<dbReference type="SUPFAM" id="SSF52540">
    <property type="entry name" value="P-loop containing nucleoside triphosphate hydrolases"/>
    <property type="match status" value="1"/>
</dbReference>
<dbReference type="Proteomes" id="UP000078348">
    <property type="component" value="Unassembled WGS sequence"/>
</dbReference>
<feature type="compositionally biased region" description="Basic and acidic residues" evidence="8">
    <location>
        <begin position="1"/>
        <end position="15"/>
    </location>
</feature>
<evidence type="ECO:0000259" key="9">
    <source>
        <dbReference type="SMART" id="SM00382"/>
    </source>
</evidence>
<feature type="domain" description="AAA+ ATPase" evidence="9">
    <location>
        <begin position="201"/>
        <end position="341"/>
    </location>
</feature>
<dbReference type="InterPro" id="IPR003959">
    <property type="entry name" value="ATPase_AAA_core"/>
</dbReference>
<proteinExistence type="inferred from homology"/>
<dbReference type="SMART" id="SM00382">
    <property type="entry name" value="AAA"/>
    <property type="match status" value="1"/>
</dbReference>
<protein>
    <submittedName>
        <fullName evidence="10">AAA-type ATPase</fullName>
    </submittedName>
</protein>
<accession>A0A196SK55</accession>
<name>A0A196SK55_BLAHN</name>
<dbReference type="STRING" id="478820.A0A196SK55"/>
<dbReference type="InterPro" id="IPR003593">
    <property type="entry name" value="AAA+_ATPase"/>
</dbReference>
<dbReference type="GO" id="GO:0000502">
    <property type="term" value="C:proteasome complex"/>
    <property type="evidence" value="ECO:0007669"/>
    <property type="project" value="UniProtKB-KW"/>
</dbReference>
<keyword evidence="11" id="KW-1185">Reference proteome</keyword>
<dbReference type="PROSITE" id="PS00674">
    <property type="entry name" value="AAA"/>
    <property type="match status" value="1"/>
</dbReference>
<keyword evidence="5 7" id="KW-0067">ATP-binding</keyword>
<dbReference type="Pfam" id="PF21236">
    <property type="entry name" value="OB_PRS7"/>
    <property type="match status" value="1"/>
</dbReference>
<keyword evidence="3" id="KW-0963">Cytoplasm</keyword>
<evidence type="ECO:0000256" key="3">
    <source>
        <dbReference type="ARBA" id="ARBA00022490"/>
    </source>
</evidence>
<dbReference type="PANTHER" id="PTHR23073">
    <property type="entry name" value="26S PROTEASOME REGULATORY SUBUNIT"/>
    <property type="match status" value="1"/>
</dbReference>
<dbReference type="EMBL" id="LXWW01000031">
    <property type="protein sequence ID" value="OAO17435.1"/>
    <property type="molecule type" value="Genomic_DNA"/>
</dbReference>
<evidence type="ECO:0000313" key="10">
    <source>
        <dbReference type="EMBL" id="OAO17435.1"/>
    </source>
</evidence>
<dbReference type="InterPro" id="IPR041569">
    <property type="entry name" value="AAA_lid_3"/>
</dbReference>
<evidence type="ECO:0000256" key="5">
    <source>
        <dbReference type="ARBA" id="ARBA00022840"/>
    </source>
</evidence>